<dbReference type="InterPro" id="IPR011629">
    <property type="entry name" value="CobW-like_C"/>
</dbReference>
<dbReference type="Proteomes" id="UP000095751">
    <property type="component" value="Unassembled WGS sequence"/>
</dbReference>
<dbReference type="SUPFAM" id="SSF52540">
    <property type="entry name" value="P-loop containing nucleoside triphosphate hydrolases"/>
    <property type="match status" value="1"/>
</dbReference>
<dbReference type="PANTHER" id="PTHR43603:SF1">
    <property type="entry name" value="ZINC-REGULATED GTPASE METALLOPROTEIN ACTIVATOR 1"/>
    <property type="match status" value="1"/>
</dbReference>
<dbReference type="OrthoDB" id="272672at2759"/>
<reference evidence="3 4" key="1">
    <citation type="submission" date="2016-09" db="EMBL/GenBank/DDBJ databases">
        <title>Extensive genetic diversity and differential bi-allelic expression allows diatom success in the polar Southern Ocean.</title>
        <authorList>
            <consortium name="DOE Joint Genome Institute"/>
            <person name="Mock T."/>
            <person name="Otillar R.P."/>
            <person name="Strauss J."/>
            <person name="Dupont C."/>
            <person name="Frickenhaus S."/>
            <person name="Maumus F."/>
            <person name="Mcmullan M."/>
            <person name="Sanges R."/>
            <person name="Schmutz J."/>
            <person name="Toseland A."/>
            <person name="Valas R."/>
            <person name="Veluchamy A."/>
            <person name="Ward B.J."/>
            <person name="Allen A."/>
            <person name="Barry K."/>
            <person name="Falciatore A."/>
            <person name="Ferrante M."/>
            <person name="Fortunato A.E."/>
            <person name="Gloeckner G."/>
            <person name="Gruber A."/>
            <person name="Hipkin R."/>
            <person name="Janech M."/>
            <person name="Kroth P."/>
            <person name="Leese F."/>
            <person name="Lindquist E."/>
            <person name="Lyon B.R."/>
            <person name="Martin J."/>
            <person name="Mayer C."/>
            <person name="Parker M."/>
            <person name="Quesneville H."/>
            <person name="Raymond J."/>
            <person name="Uhlig C."/>
            <person name="Valentin K.U."/>
            <person name="Worden A.Z."/>
            <person name="Armbrust E.V."/>
            <person name="Bowler C."/>
            <person name="Green B."/>
            <person name="Moulton V."/>
            <person name="Van Oosterhout C."/>
            <person name="Grigoriev I."/>
        </authorList>
    </citation>
    <scope>NUCLEOTIDE SEQUENCE [LARGE SCALE GENOMIC DNA]</scope>
    <source>
        <strain evidence="3 4">CCMP1102</strain>
    </source>
</reference>
<feature type="domain" description="CobW C-terminal" evidence="2">
    <location>
        <begin position="363"/>
        <end position="561"/>
    </location>
</feature>
<feature type="compositionally biased region" description="Polar residues" evidence="1">
    <location>
        <begin position="328"/>
        <end position="337"/>
    </location>
</feature>
<gene>
    <name evidence="3" type="ORF">FRACYDRAFT_263312</name>
</gene>
<dbReference type="Pfam" id="PF02492">
    <property type="entry name" value="cobW"/>
    <property type="match status" value="1"/>
</dbReference>
<organism evidence="3 4">
    <name type="scientific">Fragilariopsis cylindrus CCMP1102</name>
    <dbReference type="NCBI Taxonomy" id="635003"/>
    <lineage>
        <taxon>Eukaryota</taxon>
        <taxon>Sar</taxon>
        <taxon>Stramenopiles</taxon>
        <taxon>Ochrophyta</taxon>
        <taxon>Bacillariophyta</taxon>
        <taxon>Bacillariophyceae</taxon>
        <taxon>Bacillariophycidae</taxon>
        <taxon>Bacillariales</taxon>
        <taxon>Bacillariaceae</taxon>
        <taxon>Fragilariopsis</taxon>
    </lineage>
</organism>
<accession>A0A1E7F0Y9</accession>
<dbReference type="InterPro" id="IPR027417">
    <property type="entry name" value="P-loop_NTPase"/>
</dbReference>
<keyword evidence="4" id="KW-1185">Reference proteome</keyword>
<dbReference type="EMBL" id="KV784366">
    <property type="protein sequence ID" value="OEU11764.1"/>
    <property type="molecule type" value="Genomic_DNA"/>
</dbReference>
<dbReference type="CDD" id="cd03112">
    <property type="entry name" value="CobW-like"/>
    <property type="match status" value="1"/>
</dbReference>
<name>A0A1E7F0Y9_9STRA</name>
<dbReference type="InterPro" id="IPR003495">
    <property type="entry name" value="CobW/HypB/UreG_nucleotide-bd"/>
</dbReference>
<evidence type="ECO:0000313" key="4">
    <source>
        <dbReference type="Proteomes" id="UP000095751"/>
    </source>
</evidence>
<dbReference type="Pfam" id="PF07683">
    <property type="entry name" value="CobW_C"/>
    <property type="match status" value="1"/>
</dbReference>
<evidence type="ECO:0000259" key="2">
    <source>
        <dbReference type="SMART" id="SM00833"/>
    </source>
</evidence>
<evidence type="ECO:0000313" key="3">
    <source>
        <dbReference type="EMBL" id="OEU11764.1"/>
    </source>
</evidence>
<feature type="compositionally biased region" description="Basic and acidic residues" evidence="1">
    <location>
        <begin position="338"/>
        <end position="348"/>
    </location>
</feature>
<dbReference type="Gene3D" id="3.40.50.300">
    <property type="entry name" value="P-loop containing nucleotide triphosphate hydrolases"/>
    <property type="match status" value="1"/>
</dbReference>
<sequence>MLCFKAGFLGSGKTTTLKHVLENMDHGLKIGIIVNDIASVNIDAKFILSSSSTSSNDKEKDDGITTTTTTTTASNDSIINDDIVELQNGCACCSLAGELFDSIESLLLRTSNSSPTTGSRTSDSSSPRSTMYDAIIVELSGVADPIAIQNNWRDRARAVINDNNKDTLLVTNKTEIGNIITVVDATTFSSDYMTFDILKDRKEWYAAPTATTAIKPKLPHSVNRQVVELLAEQIEAASIVIVNKQDIASKNEVLIAMELIKSLNKDANIIATSNGKIDVQKITQNVLDTDCTDPSHSHSHDDHTSTTTCDDTDCTDPSHSHNHSSSSTCEDTNCTDPSHTHSHEHDHSSSSSTSMTSTTNLGISNFVYKASKPFNANRLMKLIWSWPIPIKDELDFITFDFKHGNEDADAEKDEDEDKSSLAKIGYGLDNNDDDDSTTTTTATATATTNVSPFIGVLRSKGFCWIAPTAWDGLLDDSWRHDKAMYWSHAGKHMGIQMGGNFWASISEITMKEFFSNKPNEYKRILKDDFITDEFGDRRQEIVFIGIQLLENDISTALNDCLLTDNEMIVYRSELLKREMKMIPTTTTTATIQK</sequence>
<dbReference type="KEGG" id="fcy:FRACYDRAFT_263312"/>
<dbReference type="PANTHER" id="PTHR43603">
    <property type="entry name" value="COBW DOMAIN-CONTAINING PROTEIN DDB_G0274527"/>
    <property type="match status" value="1"/>
</dbReference>
<dbReference type="SMART" id="SM00833">
    <property type="entry name" value="CobW_C"/>
    <property type="match status" value="1"/>
</dbReference>
<dbReference type="SUPFAM" id="SSF90002">
    <property type="entry name" value="Hypothetical protein YjiA, C-terminal domain"/>
    <property type="match status" value="1"/>
</dbReference>
<feature type="region of interest" description="Disordered" evidence="1">
    <location>
        <begin position="51"/>
        <end position="71"/>
    </location>
</feature>
<protein>
    <submittedName>
        <fullName evidence="3">CobW-domain-containing protein</fullName>
    </submittedName>
</protein>
<dbReference type="InParanoid" id="A0A1E7F0Y9"/>
<dbReference type="InterPro" id="IPR051927">
    <property type="entry name" value="Zn_Chap_cDPG_Synth"/>
</dbReference>
<feature type="compositionally biased region" description="Basic and acidic residues" evidence="1">
    <location>
        <begin position="293"/>
        <end position="304"/>
    </location>
</feature>
<proteinExistence type="predicted"/>
<feature type="region of interest" description="Disordered" evidence="1">
    <location>
        <begin position="292"/>
        <end position="356"/>
    </location>
</feature>
<dbReference type="AlphaFoldDB" id="A0A1E7F0Y9"/>
<evidence type="ECO:0000256" key="1">
    <source>
        <dbReference type="SAM" id="MobiDB-lite"/>
    </source>
</evidence>